<dbReference type="GO" id="GO:0016747">
    <property type="term" value="F:acyltransferase activity, transferring groups other than amino-acyl groups"/>
    <property type="evidence" value="ECO:0007669"/>
    <property type="project" value="InterPro"/>
</dbReference>
<protein>
    <submittedName>
        <fullName evidence="2">GNAT family N-acetyltransferase</fullName>
    </submittedName>
</protein>
<accession>A0A9E8CSN3</accession>
<dbReference type="PANTHER" id="PTHR43792:SF1">
    <property type="entry name" value="N-ACETYLTRANSFERASE DOMAIN-CONTAINING PROTEIN"/>
    <property type="match status" value="1"/>
</dbReference>
<dbReference type="InterPro" id="IPR000182">
    <property type="entry name" value="GNAT_dom"/>
</dbReference>
<dbReference type="SUPFAM" id="SSF55729">
    <property type="entry name" value="Acyl-CoA N-acyltransferases (Nat)"/>
    <property type="match status" value="1"/>
</dbReference>
<dbReference type="Pfam" id="PF13302">
    <property type="entry name" value="Acetyltransf_3"/>
    <property type="match status" value="1"/>
</dbReference>
<name>A0A9E8CSN3_9HYPH</name>
<organism evidence="2">
    <name type="scientific">Bosea sp. NBC_00436</name>
    <dbReference type="NCBI Taxonomy" id="2969620"/>
    <lineage>
        <taxon>Bacteria</taxon>
        <taxon>Pseudomonadati</taxon>
        <taxon>Pseudomonadota</taxon>
        <taxon>Alphaproteobacteria</taxon>
        <taxon>Hyphomicrobiales</taxon>
        <taxon>Boseaceae</taxon>
        <taxon>Bosea</taxon>
    </lineage>
</organism>
<sequence length="173" mass="18841">MSDRPIPTLQTQRLVLRPMVEGDFPAYAAFLASPRAAGLGGPLSQRQAWGLFCHDIACWPLFGHGALMIDRRADGTCVGQVGISHGPLFPEKELGWLLYEGHEGQGYATEAAIALRDWAARVLGLRELVSYIAPDNIASAALAERLGAVRDLLADRPDPDDLVYRHKLTSAPR</sequence>
<dbReference type="AlphaFoldDB" id="A0A9E8CSN3"/>
<feature type="domain" description="N-acetyltransferase" evidence="1">
    <location>
        <begin position="14"/>
        <end position="169"/>
    </location>
</feature>
<evidence type="ECO:0000259" key="1">
    <source>
        <dbReference type="PROSITE" id="PS51186"/>
    </source>
</evidence>
<evidence type="ECO:0000313" key="2">
    <source>
        <dbReference type="EMBL" id="UZF87538.1"/>
    </source>
</evidence>
<dbReference type="PANTHER" id="PTHR43792">
    <property type="entry name" value="GNAT FAMILY, PUTATIVE (AFU_ORTHOLOGUE AFUA_3G00765)-RELATED-RELATED"/>
    <property type="match status" value="1"/>
</dbReference>
<proteinExistence type="predicted"/>
<dbReference type="EMBL" id="CP102774">
    <property type="protein sequence ID" value="UZF87538.1"/>
    <property type="molecule type" value="Genomic_DNA"/>
</dbReference>
<dbReference type="PROSITE" id="PS51186">
    <property type="entry name" value="GNAT"/>
    <property type="match status" value="1"/>
</dbReference>
<reference evidence="2" key="1">
    <citation type="submission" date="2022-08" db="EMBL/GenBank/DDBJ databases">
        <title>Complete Genome Sequences of 2 Bosea sp. soil isolates.</title>
        <authorList>
            <person name="Alvarez Arevalo M."/>
            <person name="Sterndorff E.B."/>
            <person name="Faurdal D."/>
            <person name="Joergensen T.S."/>
            <person name="Weber T."/>
        </authorList>
    </citation>
    <scope>NUCLEOTIDE SEQUENCE</scope>
    <source>
        <strain evidence="2">NBC_00436</strain>
    </source>
</reference>
<dbReference type="InterPro" id="IPR016181">
    <property type="entry name" value="Acyl_CoA_acyltransferase"/>
</dbReference>
<gene>
    <name evidence="2" type="ORF">NWE54_01720</name>
</gene>
<dbReference type="InterPro" id="IPR051531">
    <property type="entry name" value="N-acetyltransferase"/>
</dbReference>
<dbReference type="Gene3D" id="3.40.630.30">
    <property type="match status" value="1"/>
</dbReference>